<accession>A0A1M6HN60</accession>
<dbReference type="AlphaFoldDB" id="A0A1M6HN60"/>
<organism evidence="1 2">
    <name type="scientific">Propionispora hippei DSM 15287</name>
    <dbReference type="NCBI Taxonomy" id="1123003"/>
    <lineage>
        <taxon>Bacteria</taxon>
        <taxon>Bacillati</taxon>
        <taxon>Bacillota</taxon>
        <taxon>Negativicutes</taxon>
        <taxon>Selenomonadales</taxon>
        <taxon>Sporomusaceae</taxon>
        <taxon>Propionispora</taxon>
    </lineage>
</organism>
<reference evidence="1 2" key="1">
    <citation type="submission" date="2016-11" db="EMBL/GenBank/DDBJ databases">
        <authorList>
            <person name="Varghese N."/>
            <person name="Submissions S."/>
        </authorList>
    </citation>
    <scope>NUCLEOTIDE SEQUENCE [LARGE SCALE GENOMIC DNA]</scope>
    <source>
        <strain evidence="1 2">DSM 15287</strain>
    </source>
</reference>
<gene>
    <name evidence="1" type="ORF">SAMN02745170_02043</name>
</gene>
<dbReference type="GO" id="GO:1901605">
    <property type="term" value="P:alpha-amino acid metabolic process"/>
    <property type="evidence" value="ECO:0007669"/>
    <property type="project" value="UniProtKB-ARBA"/>
</dbReference>
<keyword evidence="2" id="KW-1185">Reference proteome</keyword>
<evidence type="ECO:0000313" key="1">
    <source>
        <dbReference type="EMBL" id="SHJ23629.1"/>
    </source>
</evidence>
<proteinExistence type="predicted"/>
<dbReference type="Gene3D" id="3.40.50.1100">
    <property type="match status" value="1"/>
</dbReference>
<dbReference type="SUPFAM" id="SSF53686">
    <property type="entry name" value="Tryptophan synthase beta subunit-like PLP-dependent enzymes"/>
    <property type="match status" value="1"/>
</dbReference>
<dbReference type="Proteomes" id="UP000322917">
    <property type="component" value="Unassembled WGS sequence"/>
</dbReference>
<evidence type="ECO:0000313" key="2">
    <source>
        <dbReference type="Proteomes" id="UP000322917"/>
    </source>
</evidence>
<protein>
    <submittedName>
        <fullName evidence="1">Pyridoxal-phosphate dependent enzyme</fullName>
    </submittedName>
</protein>
<name>A0A1M6HN60_9FIRM</name>
<sequence>MKYGARIHIAARSGRHNILYARARAIAEKTGAFIVQYGINIMDYRDVLLQAVARQVENIPDQIDDLIMVCGSGITSTGVMVGLKQYGKRVRRVHLVATAPDRQTFIHGNLQQYGADRDFIYHSLFSQPGFSYERPVQASFGGIAFHPHYEAKMMQWLKGSGITGGKVLIWITGAEPGTAKQK</sequence>
<dbReference type="EMBL" id="FQZD01000014">
    <property type="protein sequence ID" value="SHJ23629.1"/>
    <property type="molecule type" value="Genomic_DNA"/>
</dbReference>
<dbReference type="InterPro" id="IPR036052">
    <property type="entry name" value="TrpB-like_PALP_sf"/>
</dbReference>